<keyword evidence="5 10" id="KW-1133">Transmembrane helix</keyword>
<feature type="transmembrane region" description="Helical" evidence="10">
    <location>
        <begin position="51"/>
        <end position="68"/>
    </location>
</feature>
<gene>
    <name evidence="11" type="ORF">CTheo_7744</name>
</gene>
<evidence type="ECO:0000256" key="8">
    <source>
        <dbReference type="ARBA" id="ARBA00023170"/>
    </source>
</evidence>
<dbReference type="InterPro" id="IPR001499">
    <property type="entry name" value="GPCR_STE3"/>
</dbReference>
<feature type="transmembrane region" description="Helical" evidence="10">
    <location>
        <begin position="234"/>
        <end position="258"/>
    </location>
</feature>
<comment type="similarity">
    <text evidence="2">Belongs to the G-protein coupled receptor 4 family.</text>
</comment>
<evidence type="ECO:0000313" key="11">
    <source>
        <dbReference type="EMBL" id="KAB5588812.1"/>
    </source>
</evidence>
<evidence type="ECO:0000256" key="2">
    <source>
        <dbReference type="ARBA" id="ARBA00011085"/>
    </source>
</evidence>
<comment type="subcellular location">
    <subcellularLocation>
        <location evidence="1">Membrane</location>
        <topology evidence="1">Multi-pass membrane protein</topology>
    </subcellularLocation>
</comment>
<dbReference type="OrthoDB" id="2874149at2759"/>
<dbReference type="GO" id="GO:0000750">
    <property type="term" value="P:pheromone-dependent signal transduction involved in conjugation with cellular fusion"/>
    <property type="evidence" value="ECO:0007669"/>
    <property type="project" value="TreeGrafter"/>
</dbReference>
<dbReference type="InterPro" id="IPR001546">
    <property type="entry name" value="GPCR_Pheromne_A_rcpt"/>
</dbReference>
<evidence type="ECO:0000313" key="12">
    <source>
        <dbReference type="Proteomes" id="UP000383932"/>
    </source>
</evidence>
<comment type="caution">
    <text evidence="11">The sequence shown here is derived from an EMBL/GenBank/DDBJ whole genome shotgun (WGS) entry which is preliminary data.</text>
</comment>
<reference evidence="11 12" key="1">
    <citation type="journal article" date="2019" name="Fungal Biol. Biotechnol.">
        <title>Draft genome sequence of fastidious pathogen Ceratobasidium theobromae, which causes vascular-streak dieback in Theobroma cacao.</title>
        <authorList>
            <person name="Ali S.S."/>
            <person name="Asman A."/>
            <person name="Shao J."/>
            <person name="Firmansyah A.P."/>
            <person name="Susilo A.W."/>
            <person name="Rosmana A."/>
            <person name="McMahon P."/>
            <person name="Junaid M."/>
            <person name="Guest D."/>
            <person name="Kheng T.Y."/>
            <person name="Meinhardt L.W."/>
            <person name="Bailey B.A."/>
        </authorList>
    </citation>
    <scope>NUCLEOTIDE SEQUENCE [LARGE SCALE GENOMIC DNA]</scope>
    <source>
        <strain evidence="11 12">CT2</strain>
    </source>
</reference>
<dbReference type="GO" id="GO:0004933">
    <property type="term" value="F:mating-type a-factor pheromone receptor activity"/>
    <property type="evidence" value="ECO:0007669"/>
    <property type="project" value="InterPro"/>
</dbReference>
<evidence type="ECO:0000256" key="1">
    <source>
        <dbReference type="ARBA" id="ARBA00004141"/>
    </source>
</evidence>
<evidence type="ECO:0000256" key="10">
    <source>
        <dbReference type="SAM" id="Phobius"/>
    </source>
</evidence>
<name>A0A5N5QAL0_9AGAM</name>
<dbReference type="EMBL" id="SSOP01000365">
    <property type="protein sequence ID" value="KAB5588812.1"/>
    <property type="molecule type" value="Genomic_DNA"/>
</dbReference>
<dbReference type="Proteomes" id="UP000383932">
    <property type="component" value="Unassembled WGS sequence"/>
</dbReference>
<dbReference type="PRINTS" id="PR00899">
    <property type="entry name" value="GPCRSTE3"/>
</dbReference>
<keyword evidence="7 10" id="KW-0472">Membrane</keyword>
<keyword evidence="6" id="KW-0297">G-protein coupled receptor</keyword>
<protein>
    <submittedName>
        <fullName evidence="11">Pheromone B beta 1 receptor</fullName>
    </submittedName>
</protein>
<evidence type="ECO:0000256" key="9">
    <source>
        <dbReference type="ARBA" id="ARBA00023224"/>
    </source>
</evidence>
<keyword evidence="9" id="KW-0807">Transducer</keyword>
<feature type="transmembrane region" description="Helical" evidence="10">
    <location>
        <begin position="75"/>
        <end position="93"/>
    </location>
</feature>
<dbReference type="Pfam" id="PF02076">
    <property type="entry name" value="STE3"/>
    <property type="match status" value="1"/>
</dbReference>
<sequence length="400" mass="45326">MLSLVGVQNINQALSPPKFLMHGYYPAYLTKDLALFTILDHPLFFKMGLDMPIVSFICAISILILLPLHWRTRNYAVLLSIIWIATTNLIRGINSAIWANNTDIKYEIWCDINTKLIIGGNFALPATGFCVCRFLAQVGAPPRSIPDASDKRRRARFDIDYVVQGHRFDIIEEIGCIPYVYQSVAGLLIVRLPSLLVSLGGLVYAGIALHWFVYRRAQFQQVLQSTQSGLTKSLYLRFISLSVIEMVYTTTMSLFIFVNSVRRVRPWASWDDVHLDWYRIDQYSREIYPPSVWNMVTLSWYSVPIASVLFIAFFGFGQEARAEYVKVFRWLCRTNSEPPTGLNFSLELASLSGIAKDIEATSPSTRVGSRAPFSDGTQVKNDLVGRLTFSVDLYLTQGQV</sequence>
<accession>A0A5N5QAL0</accession>
<keyword evidence="4 10" id="KW-0812">Transmembrane</keyword>
<dbReference type="GO" id="GO:0005886">
    <property type="term" value="C:plasma membrane"/>
    <property type="evidence" value="ECO:0007669"/>
    <property type="project" value="TreeGrafter"/>
</dbReference>
<evidence type="ECO:0000256" key="4">
    <source>
        <dbReference type="ARBA" id="ARBA00022692"/>
    </source>
</evidence>
<keyword evidence="12" id="KW-1185">Reference proteome</keyword>
<proteinExistence type="inferred from homology"/>
<dbReference type="PRINTS" id="PR00900">
    <property type="entry name" value="PHEROMONEAR"/>
</dbReference>
<evidence type="ECO:0000256" key="3">
    <source>
        <dbReference type="ARBA" id="ARBA00022507"/>
    </source>
</evidence>
<organism evidence="11 12">
    <name type="scientific">Ceratobasidium theobromae</name>
    <dbReference type="NCBI Taxonomy" id="1582974"/>
    <lineage>
        <taxon>Eukaryota</taxon>
        <taxon>Fungi</taxon>
        <taxon>Dikarya</taxon>
        <taxon>Basidiomycota</taxon>
        <taxon>Agaricomycotina</taxon>
        <taxon>Agaricomycetes</taxon>
        <taxon>Cantharellales</taxon>
        <taxon>Ceratobasidiaceae</taxon>
        <taxon>Ceratobasidium</taxon>
    </lineage>
</organism>
<evidence type="ECO:0000256" key="6">
    <source>
        <dbReference type="ARBA" id="ARBA00023040"/>
    </source>
</evidence>
<dbReference type="AlphaFoldDB" id="A0A5N5QAL0"/>
<feature type="transmembrane region" description="Helical" evidence="10">
    <location>
        <begin position="188"/>
        <end position="213"/>
    </location>
</feature>
<keyword evidence="8 11" id="KW-0675">Receptor</keyword>
<dbReference type="CDD" id="cd14966">
    <property type="entry name" value="7tmD_STE3"/>
    <property type="match status" value="1"/>
</dbReference>
<feature type="transmembrane region" description="Helical" evidence="10">
    <location>
        <begin position="298"/>
        <end position="316"/>
    </location>
</feature>
<evidence type="ECO:0000256" key="7">
    <source>
        <dbReference type="ARBA" id="ARBA00023136"/>
    </source>
</evidence>
<dbReference type="PANTHER" id="PTHR28097">
    <property type="entry name" value="PHEROMONE A FACTOR RECEPTOR"/>
    <property type="match status" value="1"/>
</dbReference>
<dbReference type="PANTHER" id="PTHR28097:SF1">
    <property type="entry name" value="PHEROMONE A FACTOR RECEPTOR"/>
    <property type="match status" value="1"/>
</dbReference>
<keyword evidence="3" id="KW-0589">Pheromone response</keyword>
<evidence type="ECO:0000256" key="5">
    <source>
        <dbReference type="ARBA" id="ARBA00022989"/>
    </source>
</evidence>